<evidence type="ECO:0000313" key="2">
    <source>
        <dbReference type="Proteomes" id="UP001055115"/>
    </source>
</evidence>
<keyword evidence="2" id="KW-1185">Reference proteome</keyword>
<dbReference type="EMBL" id="BQXU01000001">
    <property type="protein sequence ID" value="GKT40439.1"/>
    <property type="molecule type" value="Genomic_DNA"/>
</dbReference>
<sequence length="114" mass="13133">MKKHSFSIPEAILVQNFEYFQIALKLKPSALGWKEQVEREFKLQREEAGAFGLISSFLMTGKFPQHPDRNVRSAADLIDDLITATRLSDYMGLRCHERLVHAICLCVRQLLLED</sequence>
<dbReference type="RefSeq" id="XP_049122789.1">
    <property type="nucleotide sequence ID" value="XM_049266832.1"/>
</dbReference>
<organism evidence="1 2">
    <name type="scientific">Colletotrichum spaethianum</name>
    <dbReference type="NCBI Taxonomy" id="700344"/>
    <lineage>
        <taxon>Eukaryota</taxon>
        <taxon>Fungi</taxon>
        <taxon>Dikarya</taxon>
        <taxon>Ascomycota</taxon>
        <taxon>Pezizomycotina</taxon>
        <taxon>Sordariomycetes</taxon>
        <taxon>Hypocreomycetidae</taxon>
        <taxon>Glomerellales</taxon>
        <taxon>Glomerellaceae</taxon>
        <taxon>Colletotrichum</taxon>
        <taxon>Colletotrichum spaethianum species complex</taxon>
    </lineage>
</organism>
<comment type="caution">
    <text evidence="1">The sequence shown here is derived from an EMBL/GenBank/DDBJ whole genome shotgun (WGS) entry which is preliminary data.</text>
</comment>
<gene>
    <name evidence="1" type="ORF">ColSpa_00620</name>
</gene>
<protein>
    <submittedName>
        <fullName evidence="1">Uncharacterized protein</fullName>
    </submittedName>
</protein>
<dbReference type="GeneID" id="73321422"/>
<accession>A0AA37L5R3</accession>
<dbReference type="Proteomes" id="UP001055115">
    <property type="component" value="Unassembled WGS sequence"/>
</dbReference>
<name>A0AA37L5R3_9PEZI</name>
<evidence type="ECO:0000313" key="1">
    <source>
        <dbReference type="EMBL" id="GKT40439.1"/>
    </source>
</evidence>
<dbReference type="AlphaFoldDB" id="A0AA37L5R3"/>
<proteinExistence type="predicted"/>
<reference evidence="1 2" key="1">
    <citation type="submission" date="2022-03" db="EMBL/GenBank/DDBJ databases">
        <title>Genome data of Colletotrichum spp.</title>
        <authorList>
            <person name="Utami Y.D."/>
            <person name="Hiruma K."/>
        </authorList>
    </citation>
    <scope>NUCLEOTIDE SEQUENCE [LARGE SCALE GENOMIC DNA]</scope>
    <source>
        <strain evidence="1 2">MAFF 239500</strain>
    </source>
</reference>